<name>A0A6J7EAR3_9ZZZZ</name>
<dbReference type="AlphaFoldDB" id="A0A6J7EAR3"/>
<reference evidence="1" key="1">
    <citation type="submission" date="2020-05" db="EMBL/GenBank/DDBJ databases">
        <authorList>
            <person name="Chiriac C."/>
            <person name="Salcher M."/>
            <person name="Ghai R."/>
            <person name="Kavagutti S V."/>
        </authorList>
    </citation>
    <scope>NUCLEOTIDE SEQUENCE</scope>
</reference>
<accession>A0A6J7EAR3</accession>
<proteinExistence type="predicted"/>
<sequence>MLAAPAAADVDPCVQAEWTGLRCPDLAMTAPAETAIDSFYGRRVLRTTSSIDSVGAGPMEIVGRKYAPLLIHAQQRIYKVDGGSILFKTHATIRFKRIPGQGGYWKLRDAARMELWSVNSKGRQLKLVRTSVKQHYCLRDLERTLPKLPHSPKTAVYPACNKNPATNRVTLGTSIGWSDIYPAPYYEQFVDITGLSGTFALVHIVDPENVLFESNETNNASRSIVQLPAGTIVR</sequence>
<protein>
    <submittedName>
        <fullName evidence="1">Unannotated protein</fullName>
    </submittedName>
</protein>
<gene>
    <name evidence="1" type="ORF">UFOPK3423_01171</name>
</gene>
<evidence type="ECO:0000313" key="1">
    <source>
        <dbReference type="EMBL" id="CAB4878938.1"/>
    </source>
</evidence>
<organism evidence="1">
    <name type="scientific">freshwater metagenome</name>
    <dbReference type="NCBI Taxonomy" id="449393"/>
    <lineage>
        <taxon>unclassified sequences</taxon>
        <taxon>metagenomes</taxon>
        <taxon>ecological metagenomes</taxon>
    </lineage>
</organism>
<dbReference type="EMBL" id="CAFBLQ010000137">
    <property type="protein sequence ID" value="CAB4878938.1"/>
    <property type="molecule type" value="Genomic_DNA"/>
</dbReference>